<dbReference type="OrthoDB" id="4825641at2"/>
<comment type="caution">
    <text evidence="2">The sequence shown here is derived from an EMBL/GenBank/DDBJ whole genome shotgun (WGS) entry which is preliminary data.</text>
</comment>
<keyword evidence="1" id="KW-1133">Transmembrane helix</keyword>
<dbReference type="RefSeq" id="WP_141787538.1">
    <property type="nucleotide sequence ID" value="NZ_BAAAKX010000013.1"/>
</dbReference>
<keyword evidence="1" id="KW-0812">Transmembrane</keyword>
<sequence length="323" mass="34203">MDRDEAMQVLRATAPATDAEVSGRVGRRTLDVLREGITMTSTSEAPDTVPPTRRRRRLTRGLVAGLAGLVLAGGGAAAWAAYQGLHESTSIDCTSPGVDTIIPPVSGDPVADCTAMWRSQGVTVPAGLRAYDSGRAIVVRLDGTVPDGKPVLPAGSVQDKRVIELSASMEDIVDRPSHLTCAQEADEQARAQAELDRLKLTDWTVKAWRDAPPKAGNCVHAVVDSDQRAILLVDSGSGDPVVPDPGTARLAGLLRTHISQGCLSLDEAEAVARKDIRTVEPDLPAEALAVTRTVDPTAPCTRVDWVPAGNFDLRLYGPQTATR</sequence>
<protein>
    <submittedName>
        <fullName evidence="2">Uncharacterized protein</fullName>
    </submittedName>
</protein>
<organism evidence="2 3">
    <name type="scientific">Oryzihumus leptocrescens</name>
    <dbReference type="NCBI Taxonomy" id="297536"/>
    <lineage>
        <taxon>Bacteria</taxon>
        <taxon>Bacillati</taxon>
        <taxon>Actinomycetota</taxon>
        <taxon>Actinomycetes</taxon>
        <taxon>Micrococcales</taxon>
        <taxon>Intrasporangiaceae</taxon>
        <taxon>Oryzihumus</taxon>
    </lineage>
</organism>
<keyword evidence="3" id="KW-1185">Reference proteome</keyword>
<evidence type="ECO:0000256" key="1">
    <source>
        <dbReference type="SAM" id="Phobius"/>
    </source>
</evidence>
<evidence type="ECO:0000313" key="3">
    <source>
        <dbReference type="Proteomes" id="UP000319514"/>
    </source>
</evidence>
<accession>A0A542ZGS2</accession>
<dbReference type="EMBL" id="VFOQ01000001">
    <property type="protein sequence ID" value="TQL59526.1"/>
    <property type="molecule type" value="Genomic_DNA"/>
</dbReference>
<name>A0A542ZGS2_9MICO</name>
<feature type="transmembrane region" description="Helical" evidence="1">
    <location>
        <begin position="62"/>
        <end position="82"/>
    </location>
</feature>
<proteinExistence type="predicted"/>
<dbReference type="AlphaFoldDB" id="A0A542ZGS2"/>
<keyword evidence="1" id="KW-0472">Membrane</keyword>
<reference evidence="2 3" key="1">
    <citation type="submission" date="2019-06" db="EMBL/GenBank/DDBJ databases">
        <title>Sequencing the genomes of 1000 actinobacteria strains.</title>
        <authorList>
            <person name="Klenk H.-P."/>
        </authorList>
    </citation>
    <scope>NUCLEOTIDE SEQUENCE [LARGE SCALE GENOMIC DNA]</scope>
    <source>
        <strain evidence="2 3">DSM 18082</strain>
    </source>
</reference>
<evidence type="ECO:0000313" key="2">
    <source>
        <dbReference type="EMBL" id="TQL59526.1"/>
    </source>
</evidence>
<gene>
    <name evidence="2" type="ORF">FB474_0881</name>
</gene>
<dbReference type="Proteomes" id="UP000319514">
    <property type="component" value="Unassembled WGS sequence"/>
</dbReference>